<dbReference type="Proteomes" id="UP000054359">
    <property type="component" value="Unassembled WGS sequence"/>
</dbReference>
<evidence type="ECO:0000313" key="2">
    <source>
        <dbReference type="Proteomes" id="UP000054359"/>
    </source>
</evidence>
<dbReference type="EMBL" id="KK115093">
    <property type="protein sequence ID" value="KFM64169.1"/>
    <property type="molecule type" value="Genomic_DNA"/>
</dbReference>
<feature type="non-terminal residue" evidence="1">
    <location>
        <position position="527"/>
    </location>
</feature>
<keyword evidence="2" id="KW-1185">Reference proteome</keyword>
<dbReference type="OrthoDB" id="6429063at2759"/>
<proteinExistence type="predicted"/>
<protein>
    <submittedName>
        <fullName evidence="1">Uncharacterized protein</fullName>
    </submittedName>
</protein>
<name>A0A087TGD0_STEMI</name>
<gene>
    <name evidence="1" type="ORF">X975_17661</name>
</gene>
<dbReference type="AlphaFoldDB" id="A0A087TGD0"/>
<dbReference type="OMA" id="IFICTED"/>
<evidence type="ECO:0000313" key="1">
    <source>
        <dbReference type="EMBL" id="KFM64169.1"/>
    </source>
</evidence>
<organism evidence="1 2">
    <name type="scientific">Stegodyphus mimosarum</name>
    <name type="common">African social velvet spider</name>
    <dbReference type="NCBI Taxonomy" id="407821"/>
    <lineage>
        <taxon>Eukaryota</taxon>
        <taxon>Metazoa</taxon>
        <taxon>Ecdysozoa</taxon>
        <taxon>Arthropoda</taxon>
        <taxon>Chelicerata</taxon>
        <taxon>Arachnida</taxon>
        <taxon>Araneae</taxon>
        <taxon>Araneomorphae</taxon>
        <taxon>Entelegynae</taxon>
        <taxon>Eresoidea</taxon>
        <taxon>Eresidae</taxon>
        <taxon>Stegodyphus</taxon>
    </lineage>
</organism>
<reference evidence="1 2" key="1">
    <citation type="submission" date="2013-11" db="EMBL/GenBank/DDBJ databases">
        <title>Genome sequencing of Stegodyphus mimosarum.</title>
        <authorList>
            <person name="Bechsgaard J."/>
        </authorList>
    </citation>
    <scope>NUCLEOTIDE SEQUENCE [LARGE SCALE GENOMIC DNA]</scope>
</reference>
<sequence length="527" mass="62978">MNYTLMPSLEHRALIKTSIMLWNKEDIWSLMADFSFRSLLPIHKKRQWEVAEDKVIQNISTLPLPEYLKKKMSIVTKATGLEILKWRQYHDLNSYLGIHQTNNLCWTPQGTVDSKRTAELLIKEDNNCCLGKSLNITKRYKLACIYCLEDDILELWNKMPANLRKSFYANDGSRNVDEHELVLFWTYSKVEENITMLGGIASRMSSTLERTLHERTPYQCAFEYAVAIGNKTAAEFFLKKLTFMEREESLIRSAGYAAIRRINSRNLVTDLTPTVTNRIPKQSYSEILCFLLSQMGEQQQMEVFRRHPCEVLMCLLDWPWQDLFMETANRMWDILSEKKWKYVLKLITDKVLQGHTEYNYQQLFGEFWKRSPKTHKKYVTDHCAGGYLLFYLFQIEDEENIKLILNDATIIERKKFIFCDRGKAICEYLIDSDKWDLLKFFIRECVSSKHEMKTFKKEFKEEFHAFVERHFNHRFSRRKEKKFFRLIKRFIREFRKRKSEETDDSIPAERLHDTELKHSKKKKKYAE</sequence>
<accession>A0A087TGD0</accession>